<proteinExistence type="predicted"/>
<dbReference type="Gene3D" id="1.10.10.10">
    <property type="entry name" value="Winged helix-like DNA-binding domain superfamily/Winged helix DNA-binding domain"/>
    <property type="match status" value="1"/>
</dbReference>
<dbReference type="Proteomes" id="UP000483286">
    <property type="component" value="Unassembled WGS sequence"/>
</dbReference>
<dbReference type="InterPro" id="IPR005471">
    <property type="entry name" value="Tscrpt_reg_IclR_N"/>
</dbReference>
<sequence>MRQTQNLLRVLRHLSQVEGEHYSYGLSVATGLSAPTAYYILNQLVAAGYATQHWETENALDSSKPPRQLFRLTAAGRQYAASRPTPAPQVAGGDLDTAGVAPLPAVREEAQRGPSGTQSASLTRSKQQSLNLVQAVLAHPHAYTAYGSYYEVIAFIEGYHAGPRPTETRWVEFQSWLQTRVGQGQGQVLVQFRQGRQNDGRALQDLKALYSAFLACPAAS</sequence>
<accession>A0A7C9IF51</accession>
<organism evidence="2 3">
    <name type="scientific">Deinococcus arboris</name>
    <dbReference type="NCBI Taxonomy" id="2682977"/>
    <lineage>
        <taxon>Bacteria</taxon>
        <taxon>Thermotogati</taxon>
        <taxon>Deinococcota</taxon>
        <taxon>Deinococci</taxon>
        <taxon>Deinococcales</taxon>
        <taxon>Deinococcaceae</taxon>
        <taxon>Deinococcus</taxon>
    </lineage>
</organism>
<dbReference type="InterPro" id="IPR036390">
    <property type="entry name" value="WH_DNA-bd_sf"/>
</dbReference>
<dbReference type="InterPro" id="IPR036388">
    <property type="entry name" value="WH-like_DNA-bd_sf"/>
</dbReference>
<gene>
    <name evidence="2" type="ORF">GO986_20735</name>
</gene>
<dbReference type="Pfam" id="PF09339">
    <property type="entry name" value="HTH_IclR"/>
    <property type="match status" value="1"/>
</dbReference>
<reference evidence="2 3" key="1">
    <citation type="submission" date="2019-12" db="EMBL/GenBank/DDBJ databases">
        <title>Deinococcus sp. HMF7620 Genome sequencing and assembly.</title>
        <authorList>
            <person name="Kang H."/>
            <person name="Kim H."/>
            <person name="Joh K."/>
        </authorList>
    </citation>
    <scope>NUCLEOTIDE SEQUENCE [LARGE SCALE GENOMIC DNA]</scope>
    <source>
        <strain evidence="2 3">HMF7620</strain>
    </source>
</reference>
<name>A0A7C9IF51_9DEIO</name>
<protein>
    <recommendedName>
        <fullName evidence="1">HTH iclR-type domain-containing protein</fullName>
    </recommendedName>
</protein>
<comment type="caution">
    <text evidence="2">The sequence shown here is derived from an EMBL/GenBank/DDBJ whole genome shotgun (WGS) entry which is preliminary data.</text>
</comment>
<evidence type="ECO:0000313" key="2">
    <source>
        <dbReference type="EMBL" id="MVN89166.1"/>
    </source>
</evidence>
<keyword evidence="3" id="KW-1185">Reference proteome</keyword>
<dbReference type="AlphaFoldDB" id="A0A7C9IF51"/>
<dbReference type="EMBL" id="WQLB01000045">
    <property type="protein sequence ID" value="MVN89166.1"/>
    <property type="molecule type" value="Genomic_DNA"/>
</dbReference>
<dbReference type="SUPFAM" id="SSF46785">
    <property type="entry name" value="Winged helix' DNA-binding domain"/>
    <property type="match status" value="1"/>
</dbReference>
<evidence type="ECO:0000259" key="1">
    <source>
        <dbReference type="Pfam" id="PF09339"/>
    </source>
</evidence>
<evidence type="ECO:0000313" key="3">
    <source>
        <dbReference type="Proteomes" id="UP000483286"/>
    </source>
</evidence>
<feature type="domain" description="HTH iclR-type" evidence="1">
    <location>
        <begin position="5"/>
        <end position="52"/>
    </location>
</feature>